<dbReference type="RefSeq" id="WP_183867805.1">
    <property type="nucleotide sequence ID" value="NZ_JACHCF010000006.1"/>
</dbReference>
<comment type="caution">
    <text evidence="1">The sequence shown here is derived from an EMBL/GenBank/DDBJ whole genome shotgun (WGS) entry which is preliminary data.</text>
</comment>
<organism evidence="1 2">
    <name type="scientific">Pedobacter cryoconitis</name>
    <dbReference type="NCBI Taxonomy" id="188932"/>
    <lineage>
        <taxon>Bacteria</taxon>
        <taxon>Pseudomonadati</taxon>
        <taxon>Bacteroidota</taxon>
        <taxon>Sphingobacteriia</taxon>
        <taxon>Sphingobacteriales</taxon>
        <taxon>Sphingobacteriaceae</taxon>
        <taxon>Pedobacter</taxon>
    </lineage>
</organism>
<dbReference type="PANTHER" id="PTHR43283">
    <property type="entry name" value="BETA-LACTAMASE-RELATED"/>
    <property type="match status" value="1"/>
</dbReference>
<protein>
    <submittedName>
        <fullName evidence="1">CubicO group peptidase (Beta-lactamase class C family)</fullName>
    </submittedName>
</protein>
<name>A0A7W9DL74_9SPHI</name>
<evidence type="ECO:0000313" key="1">
    <source>
        <dbReference type="EMBL" id="MBB5621865.1"/>
    </source>
</evidence>
<dbReference type="Gene3D" id="3.40.710.10">
    <property type="entry name" value="DD-peptidase/beta-lactamase superfamily"/>
    <property type="match status" value="1"/>
</dbReference>
<dbReference type="AlphaFoldDB" id="A0A7W9DL74"/>
<sequence>MKTLRQQGVFNQYTSMDAQVLAMVVAGATKKRLDVFFQDNLWNKIHAENNAYFLMDKSGFPIAYGGLMMSVRDLAKIGLLLLNDGKNYKGEPVFSKEWIDQSITPTESHLMPGKRKNSDSLEGYKNLWWFPVERDEKDF</sequence>
<reference evidence="1 2" key="1">
    <citation type="submission" date="2020-08" db="EMBL/GenBank/DDBJ databases">
        <title>Genomic Encyclopedia of Type Strains, Phase IV (KMG-V): Genome sequencing to study the core and pangenomes of soil and plant-associated prokaryotes.</title>
        <authorList>
            <person name="Whitman W."/>
        </authorList>
    </citation>
    <scope>NUCLEOTIDE SEQUENCE [LARGE SCALE GENOMIC DNA]</scope>
    <source>
        <strain evidence="1 2">MP7CTX6</strain>
    </source>
</reference>
<dbReference type="InterPro" id="IPR012338">
    <property type="entry name" value="Beta-lactam/transpept-like"/>
</dbReference>
<gene>
    <name evidence="1" type="ORF">HDE69_002928</name>
</gene>
<dbReference type="InterPro" id="IPR050789">
    <property type="entry name" value="Diverse_Enzym_Activities"/>
</dbReference>
<dbReference type="PANTHER" id="PTHR43283:SF14">
    <property type="entry name" value="BLL8153 PROTEIN"/>
    <property type="match status" value="1"/>
</dbReference>
<dbReference type="SUPFAM" id="SSF56601">
    <property type="entry name" value="beta-lactamase/transpeptidase-like"/>
    <property type="match status" value="1"/>
</dbReference>
<proteinExistence type="predicted"/>
<accession>A0A7W9DL74</accession>
<dbReference type="Proteomes" id="UP000537718">
    <property type="component" value="Unassembled WGS sequence"/>
</dbReference>
<evidence type="ECO:0000313" key="2">
    <source>
        <dbReference type="Proteomes" id="UP000537718"/>
    </source>
</evidence>
<dbReference type="EMBL" id="JACHCF010000006">
    <property type="protein sequence ID" value="MBB5621865.1"/>
    <property type="molecule type" value="Genomic_DNA"/>
</dbReference>